<evidence type="ECO:0000313" key="3">
    <source>
        <dbReference type="RefSeq" id="XP_026193964.1"/>
    </source>
</evidence>
<feature type="non-terminal residue" evidence="3">
    <location>
        <position position="218"/>
    </location>
</feature>
<evidence type="ECO:0000256" key="1">
    <source>
        <dbReference type="SAM" id="MobiDB-lite"/>
    </source>
</evidence>
<dbReference type="AlphaFoldDB" id="A0A6P6S2D0"/>
<dbReference type="Proteomes" id="UP000515125">
    <property type="component" value="Unplaced"/>
</dbReference>
<feature type="compositionally biased region" description="Basic and acidic residues" evidence="1">
    <location>
        <begin position="159"/>
        <end position="168"/>
    </location>
</feature>
<reference evidence="3" key="1">
    <citation type="submission" date="2025-08" db="UniProtKB">
        <authorList>
            <consortium name="RefSeq"/>
        </authorList>
    </citation>
    <scope>IDENTIFICATION</scope>
</reference>
<keyword evidence="2" id="KW-1185">Reference proteome</keyword>
<gene>
    <name evidence="3" type="primary">LOC113147471</name>
</gene>
<sequence>MAFGCVSRGITPSIGSAILRGVHLCTSAVGPACQGRSAASDDTPSLLQSLQDELQKTEALLQPEGCASDDSSSLLAPRCQQQRQLLQQQQQEAITKSLESLAAKAPDTHQEDDQLQILLKRAVEGPGEGGVHLFDVYRIREGQFGEAGSAALSRIERETEEAAEKEASDSAASGIEGLSPLKIAESAPEGAQRVAAAIRGLPPHLLKPRQEQPLQEEL</sequence>
<proteinExistence type="predicted"/>
<accession>A0A6P6S2D0</accession>
<evidence type="ECO:0000313" key="2">
    <source>
        <dbReference type="Proteomes" id="UP000515125"/>
    </source>
</evidence>
<organism evidence="2 3">
    <name type="scientific">Cyclospora cayetanensis</name>
    <dbReference type="NCBI Taxonomy" id="88456"/>
    <lineage>
        <taxon>Eukaryota</taxon>
        <taxon>Sar</taxon>
        <taxon>Alveolata</taxon>
        <taxon>Apicomplexa</taxon>
        <taxon>Conoidasida</taxon>
        <taxon>Coccidia</taxon>
        <taxon>Eucoccidiorida</taxon>
        <taxon>Eimeriorina</taxon>
        <taxon>Eimeriidae</taxon>
        <taxon>Cyclospora</taxon>
    </lineage>
</organism>
<feature type="region of interest" description="Disordered" evidence="1">
    <location>
        <begin position="159"/>
        <end position="186"/>
    </location>
</feature>
<dbReference type="GeneID" id="113147471"/>
<protein>
    <submittedName>
        <fullName evidence="3">Uncharacterized protein LOC113147471</fullName>
    </submittedName>
</protein>
<name>A0A6P6S2D0_9EIME</name>
<dbReference type="RefSeq" id="XP_026193964.1">
    <property type="nucleotide sequence ID" value="XM_026338179.1"/>
</dbReference>